<comment type="function">
    <text evidence="5">Part of a binding-protein-dependent transport system for a sugar.</text>
</comment>
<evidence type="ECO:0000313" key="9">
    <source>
        <dbReference type="Proteomes" id="UP000295832"/>
    </source>
</evidence>
<comment type="caution">
    <text evidence="8">The sequence shown here is derived from an EMBL/GenBank/DDBJ whole genome shotgun (WGS) entry which is preliminary data.</text>
</comment>
<evidence type="ECO:0000256" key="3">
    <source>
        <dbReference type="ARBA" id="ARBA00022448"/>
    </source>
</evidence>
<proteinExistence type="inferred from homology"/>
<comment type="similarity">
    <text evidence="2">Belongs to the bacterial solute-binding protein 1 family.</text>
</comment>
<evidence type="ECO:0000256" key="1">
    <source>
        <dbReference type="ARBA" id="ARBA00004196"/>
    </source>
</evidence>
<dbReference type="Pfam" id="PF01547">
    <property type="entry name" value="SBP_bac_1"/>
    <property type="match status" value="1"/>
</dbReference>
<name>A0A4R8GYD9_9FIRM</name>
<evidence type="ECO:0000313" key="8">
    <source>
        <dbReference type="EMBL" id="TDX51526.1"/>
    </source>
</evidence>
<evidence type="ECO:0000256" key="2">
    <source>
        <dbReference type="ARBA" id="ARBA00008520"/>
    </source>
</evidence>
<dbReference type="Gene3D" id="3.40.190.10">
    <property type="entry name" value="Periplasmic binding protein-like II"/>
    <property type="match status" value="2"/>
</dbReference>
<protein>
    <recommendedName>
        <fullName evidence="6">Probable sugar-binding periplasmic protein</fullName>
    </recommendedName>
</protein>
<dbReference type="PANTHER" id="PTHR43649">
    <property type="entry name" value="ARABINOSE-BINDING PROTEIN-RELATED"/>
    <property type="match status" value="1"/>
</dbReference>
<dbReference type="SUPFAM" id="SSF53850">
    <property type="entry name" value="Periplasmic binding protein-like II"/>
    <property type="match status" value="1"/>
</dbReference>
<accession>A0A4R8GYD9</accession>
<keyword evidence="7" id="KW-1133">Transmembrane helix</keyword>
<dbReference type="InterPro" id="IPR050490">
    <property type="entry name" value="Bact_solute-bd_prot1"/>
</dbReference>
<keyword evidence="7" id="KW-0472">Membrane</keyword>
<keyword evidence="4" id="KW-0732">Signal</keyword>
<feature type="transmembrane region" description="Helical" evidence="7">
    <location>
        <begin position="7"/>
        <end position="30"/>
    </location>
</feature>
<keyword evidence="9" id="KW-1185">Reference proteome</keyword>
<evidence type="ECO:0000256" key="5">
    <source>
        <dbReference type="ARBA" id="ARBA00049629"/>
    </source>
</evidence>
<evidence type="ECO:0000256" key="7">
    <source>
        <dbReference type="SAM" id="Phobius"/>
    </source>
</evidence>
<organism evidence="8 9">
    <name type="scientific">Orenia marismortui</name>
    <dbReference type="NCBI Taxonomy" id="46469"/>
    <lineage>
        <taxon>Bacteria</taxon>
        <taxon>Bacillati</taxon>
        <taxon>Bacillota</taxon>
        <taxon>Clostridia</taxon>
        <taxon>Halanaerobiales</taxon>
        <taxon>Halobacteroidaceae</taxon>
        <taxon>Orenia</taxon>
    </lineage>
</organism>
<evidence type="ECO:0000256" key="4">
    <source>
        <dbReference type="ARBA" id="ARBA00022729"/>
    </source>
</evidence>
<dbReference type="GO" id="GO:0030313">
    <property type="term" value="C:cell envelope"/>
    <property type="evidence" value="ECO:0007669"/>
    <property type="project" value="UniProtKB-SubCell"/>
</dbReference>
<dbReference type="EMBL" id="SOEG01000012">
    <property type="protein sequence ID" value="TDX51526.1"/>
    <property type="molecule type" value="Genomic_DNA"/>
</dbReference>
<dbReference type="RefSeq" id="WP_134116592.1">
    <property type="nucleotide sequence ID" value="NZ_SOEG01000012.1"/>
</dbReference>
<keyword evidence="3" id="KW-0813">Transport</keyword>
<dbReference type="PANTHER" id="PTHR43649:SF28">
    <property type="entry name" value="BINDING PROTEIN COMPONENT OF ABC SUGAR TRANSPORTER-RELATED"/>
    <property type="match status" value="1"/>
</dbReference>
<dbReference type="STRING" id="926561.GCA_000379025_00142"/>
<dbReference type="AlphaFoldDB" id="A0A4R8GYD9"/>
<reference evidence="8 9" key="1">
    <citation type="submission" date="2019-03" db="EMBL/GenBank/DDBJ databases">
        <title>Subsurface microbial communities from deep shales in Ohio and West Virginia, USA.</title>
        <authorList>
            <person name="Wrighton K."/>
        </authorList>
    </citation>
    <scope>NUCLEOTIDE SEQUENCE [LARGE SCALE GENOMIC DNA]</scope>
    <source>
        <strain evidence="8 9">MSL 6dP</strain>
    </source>
</reference>
<gene>
    <name evidence="8" type="ORF">C7959_11226</name>
</gene>
<comment type="subcellular location">
    <subcellularLocation>
        <location evidence="1">Cell envelope</location>
    </subcellularLocation>
</comment>
<keyword evidence="7" id="KW-0812">Transmembrane</keyword>
<sequence>MSNFKKVIMVLTLLIGISSAIVVGSFLFMYKTGEITINFSKSKEDKILKEEELEIFSWWTGGGEAQGLEALFEIFNQKNSDMEIINAAISGGGGSSAKAVLKTRMLGGNPPDSFQVHGGSELIDTYVRAGVMEPITNLINELGIKDKFKQEILEMCSYQGEVYAIPLAVHRGNILWYNKSLLKKYNLKPPTNFSSFLSSLEELSKQGITPLSLGDKDRWPATHIFESLLLSTLGPKAYNGLWNGNTSFSNPKVKEALVRFNEILRYTNQDHAALSWQDSARRLYEGKAVFNIMGDWEEGYFKALGWEADQEFGWSNFPGTKGSFMVIVDSFGLPKEAANPESTKSWLKVIASREGQDVFNQIKGSIPSRIDVDKNKYDLYMKEAIDDFSNNILTPSIAHGSAAPENFMVALDDVINEFVSERNIERSFNNIQDIADKYLK</sequence>
<dbReference type="InterPro" id="IPR006059">
    <property type="entry name" value="SBP"/>
</dbReference>
<dbReference type="Proteomes" id="UP000295832">
    <property type="component" value="Unassembled WGS sequence"/>
</dbReference>
<evidence type="ECO:0000256" key="6">
    <source>
        <dbReference type="ARBA" id="ARBA00049753"/>
    </source>
</evidence>